<proteinExistence type="predicted"/>
<dbReference type="InterPro" id="IPR028871">
    <property type="entry name" value="BlueCu_1_BS"/>
</dbReference>
<dbReference type="PRINTS" id="PR00156">
    <property type="entry name" value="COPPERBLUE"/>
</dbReference>
<keyword evidence="5" id="KW-0574">Periplasm</keyword>
<dbReference type="Pfam" id="PF00127">
    <property type="entry name" value="Copper-bind"/>
    <property type="match status" value="1"/>
</dbReference>
<evidence type="ECO:0000259" key="11">
    <source>
        <dbReference type="Pfam" id="PF00127"/>
    </source>
</evidence>
<dbReference type="GO" id="GO:0042597">
    <property type="term" value="C:periplasmic space"/>
    <property type="evidence" value="ECO:0007669"/>
    <property type="project" value="UniProtKB-SubCell"/>
</dbReference>
<evidence type="ECO:0000313" key="13">
    <source>
        <dbReference type="Proteomes" id="UP000184211"/>
    </source>
</evidence>
<gene>
    <name evidence="12" type="ORF">SAMN04488044_2653</name>
</gene>
<dbReference type="InterPro" id="IPR000923">
    <property type="entry name" value="BlueCu_1"/>
</dbReference>
<dbReference type="SUPFAM" id="SSF49503">
    <property type="entry name" value="Cupredoxins"/>
    <property type="match status" value="1"/>
</dbReference>
<accession>A0A1M5TD69</accession>
<evidence type="ECO:0000256" key="3">
    <source>
        <dbReference type="ARBA" id="ARBA00022448"/>
    </source>
</evidence>
<evidence type="ECO:0000256" key="1">
    <source>
        <dbReference type="ARBA" id="ARBA00004418"/>
    </source>
</evidence>
<dbReference type="NCBIfam" id="TIGR02375">
    <property type="entry name" value="pseudoazurin"/>
    <property type="match status" value="1"/>
</dbReference>
<dbReference type="STRING" id="870908.SAMN04488044_2653"/>
<feature type="binding site" evidence="9">
    <location>
        <position position="100"/>
    </location>
    <ligand>
        <name>Cu cation</name>
        <dbReference type="ChEBI" id="CHEBI:23378"/>
    </ligand>
</feature>
<dbReference type="GO" id="GO:0009055">
    <property type="term" value="F:electron transfer activity"/>
    <property type="evidence" value="ECO:0007669"/>
    <property type="project" value="InterPro"/>
</dbReference>
<feature type="chain" id="PRO_5013359411" description="Pseudoazurin" evidence="10">
    <location>
        <begin position="22"/>
        <end position="146"/>
    </location>
</feature>
<evidence type="ECO:0000256" key="4">
    <source>
        <dbReference type="ARBA" id="ARBA00022723"/>
    </source>
</evidence>
<dbReference type="RefSeq" id="WP_072793501.1">
    <property type="nucleotide sequence ID" value="NZ_FQWM01000005.1"/>
</dbReference>
<feature type="binding site" evidence="9">
    <location>
        <position position="62"/>
    </location>
    <ligand>
        <name>Cu cation</name>
        <dbReference type="ChEBI" id="CHEBI:23378"/>
    </ligand>
</feature>
<dbReference type="EMBL" id="FQWM01000005">
    <property type="protein sequence ID" value="SHH48668.1"/>
    <property type="molecule type" value="Genomic_DNA"/>
</dbReference>
<feature type="domain" description="Blue (type 1) copper" evidence="11">
    <location>
        <begin position="29"/>
        <end position="114"/>
    </location>
</feature>
<dbReference type="InterPro" id="IPR002386">
    <property type="entry name" value="Amicyanin/Pseudoazurin"/>
</dbReference>
<keyword evidence="3" id="KW-0813">Transport</keyword>
<dbReference type="CDD" id="cd04218">
    <property type="entry name" value="Pseudoazurin"/>
    <property type="match status" value="1"/>
</dbReference>
<sequence>MLRTVVSGLALAAMLGGAALAETFEVQMLNKGADGGRMVFEPAFIHAQPGDTIKFIAANKGHNAELNKGMMPAGAEGFKGKINEEIEVTLDAEGIYGVICKPHFAMGMVMTIAVGDAEVPENFFEGRVPQKAKERFEAQLANLATN</sequence>
<keyword evidence="10" id="KW-0732">Signal</keyword>
<dbReference type="OrthoDB" id="7510199at2"/>
<dbReference type="PRINTS" id="PR00155">
    <property type="entry name" value="AMICYANIN"/>
</dbReference>
<evidence type="ECO:0000256" key="9">
    <source>
        <dbReference type="PIRSR" id="PIRSR602386-1"/>
    </source>
</evidence>
<dbReference type="InterPro" id="IPR008972">
    <property type="entry name" value="Cupredoxin"/>
</dbReference>
<dbReference type="InterPro" id="IPR012745">
    <property type="entry name" value="Pseudoazurin"/>
</dbReference>
<keyword evidence="6" id="KW-0249">Electron transport</keyword>
<reference evidence="13" key="1">
    <citation type="submission" date="2016-11" db="EMBL/GenBank/DDBJ databases">
        <authorList>
            <person name="Varghese N."/>
            <person name="Submissions S."/>
        </authorList>
    </citation>
    <scope>NUCLEOTIDE SEQUENCE [LARGE SCALE GENOMIC DNA]</scope>
    <source>
        <strain evidence="13">DSM 28223</strain>
    </source>
</reference>
<dbReference type="PROSITE" id="PS00196">
    <property type="entry name" value="COPPER_BLUE"/>
    <property type="match status" value="1"/>
</dbReference>
<name>A0A1M5TD69_9RHOB</name>
<keyword evidence="4 9" id="KW-0479">Metal-binding</keyword>
<dbReference type="GO" id="GO:0005507">
    <property type="term" value="F:copper ion binding"/>
    <property type="evidence" value="ECO:0007669"/>
    <property type="project" value="UniProtKB-UniRule"/>
</dbReference>
<dbReference type="Gene3D" id="2.60.40.420">
    <property type="entry name" value="Cupredoxins - blue copper proteins"/>
    <property type="match status" value="1"/>
</dbReference>
<evidence type="ECO:0000256" key="5">
    <source>
        <dbReference type="ARBA" id="ARBA00022764"/>
    </source>
</evidence>
<feature type="binding site" evidence="9">
    <location>
        <position position="108"/>
    </location>
    <ligand>
        <name>Cu cation</name>
        <dbReference type="ChEBI" id="CHEBI:23378"/>
    </ligand>
</feature>
<keyword evidence="13" id="KW-1185">Reference proteome</keyword>
<evidence type="ECO:0000256" key="6">
    <source>
        <dbReference type="ARBA" id="ARBA00022982"/>
    </source>
</evidence>
<dbReference type="InterPro" id="IPR001235">
    <property type="entry name" value="Copper_blue_Plastocyanin"/>
</dbReference>
<dbReference type="AlphaFoldDB" id="A0A1M5TD69"/>
<protein>
    <recommendedName>
        <fullName evidence="2 8">Pseudoazurin</fullName>
    </recommendedName>
</protein>
<dbReference type="Proteomes" id="UP000184211">
    <property type="component" value="Unassembled WGS sequence"/>
</dbReference>
<feature type="binding site" evidence="9">
    <location>
        <position position="103"/>
    </location>
    <ligand>
        <name>Cu cation</name>
        <dbReference type="ChEBI" id="CHEBI:23378"/>
    </ligand>
</feature>
<evidence type="ECO:0000256" key="10">
    <source>
        <dbReference type="SAM" id="SignalP"/>
    </source>
</evidence>
<evidence type="ECO:0000256" key="7">
    <source>
        <dbReference type="ARBA" id="ARBA00023008"/>
    </source>
</evidence>
<feature type="signal peptide" evidence="10">
    <location>
        <begin position="1"/>
        <end position="21"/>
    </location>
</feature>
<evidence type="ECO:0000313" key="12">
    <source>
        <dbReference type="EMBL" id="SHH48668.1"/>
    </source>
</evidence>
<organism evidence="12 13">
    <name type="scientific">Cognatishimia maritima</name>
    <dbReference type="NCBI Taxonomy" id="870908"/>
    <lineage>
        <taxon>Bacteria</taxon>
        <taxon>Pseudomonadati</taxon>
        <taxon>Pseudomonadota</taxon>
        <taxon>Alphaproteobacteria</taxon>
        <taxon>Rhodobacterales</taxon>
        <taxon>Paracoccaceae</taxon>
        <taxon>Cognatishimia</taxon>
    </lineage>
</organism>
<evidence type="ECO:0000256" key="8">
    <source>
        <dbReference type="NCBIfam" id="TIGR02375"/>
    </source>
</evidence>
<keyword evidence="7 9" id="KW-0186">Copper</keyword>
<comment type="subcellular location">
    <subcellularLocation>
        <location evidence="1">Periplasm</location>
    </subcellularLocation>
</comment>
<evidence type="ECO:0000256" key="2">
    <source>
        <dbReference type="ARBA" id="ARBA00016984"/>
    </source>
</evidence>
<comment type="cofactor">
    <cofactor evidence="9">
        <name>Cu cation</name>
        <dbReference type="ChEBI" id="CHEBI:23378"/>
    </cofactor>
    <text evidence="9">Binds 1 copper ion per subunit.</text>
</comment>